<evidence type="ECO:0000256" key="2">
    <source>
        <dbReference type="SAM" id="MobiDB-lite"/>
    </source>
</evidence>
<accession>A0A0D9QCV3</accession>
<feature type="compositionally biased region" description="Gly residues" evidence="2">
    <location>
        <begin position="460"/>
        <end position="472"/>
    </location>
</feature>
<evidence type="ECO:0000313" key="4">
    <source>
        <dbReference type="Proteomes" id="UP000054561"/>
    </source>
</evidence>
<proteinExistence type="predicted"/>
<feature type="compositionally biased region" description="Basic and acidic residues" evidence="2">
    <location>
        <begin position="363"/>
        <end position="377"/>
    </location>
</feature>
<keyword evidence="1" id="KW-0175">Coiled coil</keyword>
<feature type="region of interest" description="Disordered" evidence="2">
    <location>
        <begin position="217"/>
        <end position="266"/>
    </location>
</feature>
<dbReference type="EMBL" id="KQ001784">
    <property type="protein sequence ID" value="KJP84838.1"/>
    <property type="molecule type" value="Genomic_DNA"/>
</dbReference>
<evidence type="ECO:0000256" key="1">
    <source>
        <dbReference type="SAM" id="Coils"/>
    </source>
</evidence>
<evidence type="ECO:0008006" key="5">
    <source>
        <dbReference type="Google" id="ProtNLM"/>
    </source>
</evidence>
<organism evidence="3 4">
    <name type="scientific">Plasmodium fragile</name>
    <dbReference type="NCBI Taxonomy" id="5857"/>
    <lineage>
        <taxon>Eukaryota</taxon>
        <taxon>Sar</taxon>
        <taxon>Alveolata</taxon>
        <taxon>Apicomplexa</taxon>
        <taxon>Aconoidasida</taxon>
        <taxon>Haemosporida</taxon>
        <taxon>Plasmodiidae</taxon>
        <taxon>Plasmodium</taxon>
        <taxon>Plasmodium (Plasmodium)</taxon>
    </lineage>
</organism>
<dbReference type="Proteomes" id="UP000054561">
    <property type="component" value="Unassembled WGS sequence"/>
</dbReference>
<feature type="compositionally biased region" description="Low complexity" evidence="2">
    <location>
        <begin position="428"/>
        <end position="459"/>
    </location>
</feature>
<dbReference type="RefSeq" id="XP_012338559.1">
    <property type="nucleotide sequence ID" value="XM_012483136.1"/>
</dbReference>
<feature type="compositionally biased region" description="Basic residues" evidence="2">
    <location>
        <begin position="249"/>
        <end position="260"/>
    </location>
</feature>
<dbReference type="VEuPathDB" id="PlasmoDB:AK88_05534"/>
<dbReference type="AlphaFoldDB" id="A0A0D9QCV3"/>
<reference evidence="3 4" key="1">
    <citation type="submission" date="2014-03" db="EMBL/GenBank/DDBJ databases">
        <title>The Genome Sequence of Plasmodium fragile nilgiri.</title>
        <authorList>
            <consortium name="The Broad Institute Genomics Platform"/>
            <consortium name="The Broad Institute Genome Sequencing Center for Infectious Disease"/>
            <person name="Neafsey D."/>
            <person name="Duraisingh M."/>
            <person name="Young S.K."/>
            <person name="Zeng Q."/>
            <person name="Gargeya S."/>
            <person name="Abouelleil A."/>
            <person name="Alvarado L."/>
            <person name="Chapman S.B."/>
            <person name="Gainer-Dewar J."/>
            <person name="Goldberg J."/>
            <person name="Griggs A."/>
            <person name="Gujja S."/>
            <person name="Hansen M."/>
            <person name="Howarth C."/>
            <person name="Imamovic A."/>
            <person name="Larimer J."/>
            <person name="Pearson M."/>
            <person name="Poon T.W."/>
            <person name="Priest M."/>
            <person name="Roberts A."/>
            <person name="Saif S."/>
            <person name="Shea T."/>
            <person name="Sykes S."/>
            <person name="Wortman J."/>
            <person name="Nusbaum C."/>
            <person name="Birren B."/>
        </authorList>
    </citation>
    <scope>NUCLEOTIDE SEQUENCE [LARGE SCALE GENOMIC DNA]</scope>
    <source>
        <strain evidence="4">nilgiri</strain>
    </source>
</reference>
<name>A0A0D9QCV3_PLAFR</name>
<feature type="compositionally biased region" description="Low complexity" evidence="2">
    <location>
        <begin position="379"/>
        <end position="400"/>
    </location>
</feature>
<feature type="coiled-coil region" evidence="1">
    <location>
        <begin position="723"/>
        <end position="758"/>
    </location>
</feature>
<dbReference type="GeneID" id="24270848"/>
<protein>
    <recommendedName>
        <fullName evidence="5">Schizont-infected cell agglutination extracellular alpha domain-containing protein</fullName>
    </recommendedName>
</protein>
<sequence length="771" mass="84467">MRGMCDAWVDPDTGDELDQANKDLCELTLIALHFKHGIDTTGVPVTGRYDNDEDKDIDLYMRCILVNIFMKKIMGMNCLEGPGGQFAFNLAKGAMGSFEDREVGNIACEEHDAGTGGDRHKGKTAKDRDLWDIMTRWFERNKLKLKDGEVGVLGEGCMVQKKARKAGKDEHVGDLKETVKKHMVEVGHDMAKQIQRILQHVNTCASKDCVKSIIEQEKQHDSVPQGPQVKGHGHSGPPRPSQGTQELQHRRKPHHHRNRQVRTDGRKHEIGKWDSWYIMLRWFERNRGTLNDGKDGVLGSDCTVKLSARDKGDGDDAVTALKQTIQDEMGAVGQEMTKRVEELKNKMQNSGGPKSIQKILVEEVSREDSSSKTRQEHGPSPAKTAETPAAPSSSSTTSSSQPGKSDSETRSPPAAVPAPAKPAPAKPVKPVDSGQAAKPVAAKPASPPSSGSGTTTASAAGGGTGGSGGQAGQGAAQAGQGKGKAGKGKDCDGELARQNKARTLYVVPPPNKDEWNKWKQVLEQFTKYMDENQENAEGFGANCDNAGWEDISSHGYKYMGQKVADVLRCRVMSVAWAFANGWSTSANATEPGVKMDTEEENMLRCEVANIFGHILKEKYCPDQEKWKRGVEYSRIAFRKMQSTGKNGFGALTGPVIDGRCTACGYKDHERSANAINLNVVDWLLYEEHILDAIQNIEAGAECNMKWADYKKKKMKHDGTGSVNEEKINEIKNKEKEIISKAKEAVDTLKTEVDKKIQAEKGKDKNSKGSGW</sequence>
<keyword evidence="4" id="KW-1185">Reference proteome</keyword>
<feature type="compositionally biased region" description="Pro residues" evidence="2">
    <location>
        <begin position="414"/>
        <end position="427"/>
    </location>
</feature>
<evidence type="ECO:0000313" key="3">
    <source>
        <dbReference type="EMBL" id="KJP84838.1"/>
    </source>
</evidence>
<gene>
    <name evidence="3" type="ORF">AK88_05534</name>
</gene>
<feature type="region of interest" description="Disordered" evidence="2">
    <location>
        <begin position="363"/>
        <end position="492"/>
    </location>
</feature>